<organism evidence="2 3">
    <name type="scientific">Candidatus Ryanbacteria bacterium RIFCSPHIGHO2_01_FULL_48_27</name>
    <dbReference type="NCBI Taxonomy" id="1802115"/>
    <lineage>
        <taxon>Bacteria</taxon>
        <taxon>Candidatus Ryaniibacteriota</taxon>
    </lineage>
</organism>
<proteinExistence type="predicted"/>
<dbReference type="InterPro" id="IPR000086">
    <property type="entry name" value="NUDIX_hydrolase_dom"/>
</dbReference>
<evidence type="ECO:0000313" key="2">
    <source>
        <dbReference type="EMBL" id="OGZ45528.1"/>
    </source>
</evidence>
<dbReference type="Gene3D" id="3.90.79.10">
    <property type="entry name" value="Nucleoside Triphosphate Pyrophosphohydrolase"/>
    <property type="match status" value="1"/>
</dbReference>
<gene>
    <name evidence="2" type="ORF">A2756_00725</name>
</gene>
<name>A0A1G2G6N1_9BACT</name>
<evidence type="ECO:0000313" key="3">
    <source>
        <dbReference type="Proteomes" id="UP000177785"/>
    </source>
</evidence>
<dbReference type="Proteomes" id="UP000177785">
    <property type="component" value="Unassembled WGS sequence"/>
</dbReference>
<dbReference type="InterPro" id="IPR015797">
    <property type="entry name" value="NUDIX_hydrolase-like_dom_sf"/>
</dbReference>
<dbReference type="AlphaFoldDB" id="A0A1G2G6N1"/>
<accession>A0A1G2G6N1</accession>
<reference evidence="2 3" key="1">
    <citation type="journal article" date="2016" name="Nat. Commun.">
        <title>Thousands of microbial genomes shed light on interconnected biogeochemical processes in an aquifer system.</title>
        <authorList>
            <person name="Anantharaman K."/>
            <person name="Brown C.T."/>
            <person name="Hug L.A."/>
            <person name="Sharon I."/>
            <person name="Castelle C.J."/>
            <person name="Probst A.J."/>
            <person name="Thomas B.C."/>
            <person name="Singh A."/>
            <person name="Wilkins M.J."/>
            <person name="Karaoz U."/>
            <person name="Brodie E.L."/>
            <person name="Williams K.H."/>
            <person name="Hubbard S.S."/>
            <person name="Banfield J.F."/>
        </authorList>
    </citation>
    <scope>NUCLEOTIDE SEQUENCE [LARGE SCALE GENOMIC DNA]</scope>
</reference>
<feature type="domain" description="Nudix hydrolase" evidence="1">
    <location>
        <begin position="2"/>
        <end position="129"/>
    </location>
</feature>
<dbReference type="SUPFAM" id="SSF55811">
    <property type="entry name" value="Nudix"/>
    <property type="match status" value="1"/>
</dbReference>
<comment type="caution">
    <text evidence="2">The sequence shown here is derived from an EMBL/GenBank/DDBJ whole genome shotgun (WGS) entry which is preliminary data.</text>
</comment>
<sequence length="129" mass="14553">MKKYKTTCAIILNAKKEFLLIKRAREPFKGAWALVSGIGGTKKGLSPEEAVRDEVYYDLQTLFEGRFIFSLPVESDQNTDGVVVFKGTVDEADIDPNPETVDVFGWFAKKDIRKLGPLAFEHEKILDKI</sequence>
<dbReference type="EMBL" id="MHNL01000006">
    <property type="protein sequence ID" value="OGZ45528.1"/>
    <property type="molecule type" value="Genomic_DNA"/>
</dbReference>
<dbReference type="PROSITE" id="PS51462">
    <property type="entry name" value="NUDIX"/>
    <property type="match status" value="1"/>
</dbReference>
<protein>
    <recommendedName>
        <fullName evidence="1">Nudix hydrolase domain-containing protein</fullName>
    </recommendedName>
</protein>
<dbReference type="Pfam" id="PF00293">
    <property type="entry name" value="NUDIX"/>
    <property type="match status" value="1"/>
</dbReference>
<evidence type="ECO:0000259" key="1">
    <source>
        <dbReference type="PROSITE" id="PS51462"/>
    </source>
</evidence>